<comment type="caution">
    <text evidence="2">The sequence shown here is derived from an EMBL/GenBank/DDBJ whole genome shotgun (WGS) entry which is preliminary data.</text>
</comment>
<keyword evidence="1" id="KW-1133">Transmembrane helix</keyword>
<evidence type="ECO:0000256" key="1">
    <source>
        <dbReference type="SAM" id="Phobius"/>
    </source>
</evidence>
<dbReference type="AlphaFoldDB" id="A0AAD9HAL9"/>
<name>A0AAD9HAL9_9PEZI</name>
<protein>
    <submittedName>
        <fullName evidence="2">Uncharacterized protein</fullName>
    </submittedName>
</protein>
<gene>
    <name evidence="2" type="ORF">LX32DRAFT_67583</name>
</gene>
<organism evidence="2 3">
    <name type="scientific">Colletotrichum zoysiae</name>
    <dbReference type="NCBI Taxonomy" id="1216348"/>
    <lineage>
        <taxon>Eukaryota</taxon>
        <taxon>Fungi</taxon>
        <taxon>Dikarya</taxon>
        <taxon>Ascomycota</taxon>
        <taxon>Pezizomycotina</taxon>
        <taxon>Sordariomycetes</taxon>
        <taxon>Hypocreomycetidae</taxon>
        <taxon>Glomerellales</taxon>
        <taxon>Glomerellaceae</taxon>
        <taxon>Colletotrichum</taxon>
        <taxon>Colletotrichum graminicola species complex</taxon>
    </lineage>
</organism>
<keyword evidence="3" id="KW-1185">Reference proteome</keyword>
<evidence type="ECO:0000313" key="2">
    <source>
        <dbReference type="EMBL" id="KAK2025188.1"/>
    </source>
</evidence>
<proteinExistence type="predicted"/>
<feature type="transmembrane region" description="Helical" evidence="1">
    <location>
        <begin position="12"/>
        <end position="38"/>
    </location>
</feature>
<reference evidence="2" key="1">
    <citation type="submission" date="2021-06" db="EMBL/GenBank/DDBJ databases">
        <title>Comparative genomics, transcriptomics and evolutionary studies reveal genomic signatures of adaptation to plant cell wall in hemibiotrophic fungi.</title>
        <authorList>
            <consortium name="DOE Joint Genome Institute"/>
            <person name="Baroncelli R."/>
            <person name="Diaz J.F."/>
            <person name="Benocci T."/>
            <person name="Peng M."/>
            <person name="Battaglia E."/>
            <person name="Haridas S."/>
            <person name="Andreopoulos W."/>
            <person name="Labutti K."/>
            <person name="Pangilinan J."/>
            <person name="Floch G.L."/>
            <person name="Makela M.R."/>
            <person name="Henrissat B."/>
            <person name="Grigoriev I.V."/>
            <person name="Crouch J.A."/>
            <person name="De Vries R.P."/>
            <person name="Sukno S.A."/>
            <person name="Thon M.R."/>
        </authorList>
    </citation>
    <scope>NUCLEOTIDE SEQUENCE</scope>
    <source>
        <strain evidence="2">MAFF235873</strain>
    </source>
</reference>
<sequence>MMLIISKNLWTFFITNIVSFVTTTVSVPVLLLEACALIEWTQHRPWYSPGDETITKQSCIKYPLLSNVLLSYSRGNRYRVIEDHHLTIKKTAPRIGLVTGCVA</sequence>
<evidence type="ECO:0000313" key="3">
    <source>
        <dbReference type="Proteomes" id="UP001232148"/>
    </source>
</evidence>
<keyword evidence="1" id="KW-0812">Transmembrane</keyword>
<dbReference type="EMBL" id="MU842943">
    <property type="protein sequence ID" value="KAK2025188.1"/>
    <property type="molecule type" value="Genomic_DNA"/>
</dbReference>
<dbReference type="Proteomes" id="UP001232148">
    <property type="component" value="Unassembled WGS sequence"/>
</dbReference>
<keyword evidence="1" id="KW-0472">Membrane</keyword>
<accession>A0AAD9HAL9</accession>